<sequence>MKPSDIERAILILRDGGILVFPTETAYGMGCDATNAKAIDRLMRIKGRPSDQSLPVIVDSIEMAMQYARMTATEETLCKRHWPGPFTLILHDISPELQTDHALRNEVGMRVSSHPVAQALVEGLARPLVSTSANVSGQPTCYRVQDVKKQFAQNVEHPDDYLDVGALEERPVSMVVEIVNGEAVVHRGDASALE</sequence>
<dbReference type="PROSITE" id="PS51163">
    <property type="entry name" value="YRDC"/>
    <property type="match status" value="1"/>
</dbReference>
<comment type="subcellular location">
    <subcellularLocation>
        <location evidence="1">Cytoplasm</location>
    </subcellularLocation>
</comment>
<name>A0A1F7TVL2_9BACT</name>
<dbReference type="InterPro" id="IPR006070">
    <property type="entry name" value="Sua5-like_dom"/>
</dbReference>
<evidence type="ECO:0000256" key="2">
    <source>
        <dbReference type="ARBA" id="ARBA00007663"/>
    </source>
</evidence>
<dbReference type="GO" id="GO:0061710">
    <property type="term" value="F:L-threonylcarbamoyladenylate synthase"/>
    <property type="evidence" value="ECO:0007669"/>
    <property type="project" value="UniProtKB-EC"/>
</dbReference>
<dbReference type="GO" id="GO:0003725">
    <property type="term" value="F:double-stranded RNA binding"/>
    <property type="evidence" value="ECO:0007669"/>
    <property type="project" value="InterPro"/>
</dbReference>
<organism evidence="8 9">
    <name type="scientific">Candidatus Uhrbacteria bacterium RIFCSPHIGHO2_02_FULL_53_13</name>
    <dbReference type="NCBI Taxonomy" id="1802389"/>
    <lineage>
        <taxon>Bacteria</taxon>
        <taxon>Candidatus Uhriibacteriota</taxon>
    </lineage>
</organism>
<evidence type="ECO:0000256" key="4">
    <source>
        <dbReference type="ARBA" id="ARBA00022490"/>
    </source>
</evidence>
<dbReference type="Gene3D" id="3.90.870.10">
    <property type="entry name" value="DHBP synthase"/>
    <property type="match status" value="1"/>
</dbReference>
<dbReference type="GO" id="GO:0000049">
    <property type="term" value="F:tRNA binding"/>
    <property type="evidence" value="ECO:0007669"/>
    <property type="project" value="TreeGrafter"/>
</dbReference>
<dbReference type="SUPFAM" id="SSF55821">
    <property type="entry name" value="YrdC/RibB"/>
    <property type="match status" value="1"/>
</dbReference>
<evidence type="ECO:0000313" key="8">
    <source>
        <dbReference type="EMBL" id="OGL70005.1"/>
    </source>
</evidence>
<dbReference type="GO" id="GO:0005737">
    <property type="term" value="C:cytoplasm"/>
    <property type="evidence" value="ECO:0007669"/>
    <property type="project" value="UniProtKB-SubCell"/>
</dbReference>
<accession>A0A1F7TVL2</accession>
<dbReference type="Proteomes" id="UP000177097">
    <property type="component" value="Unassembled WGS sequence"/>
</dbReference>
<dbReference type="PANTHER" id="PTHR17490">
    <property type="entry name" value="SUA5"/>
    <property type="match status" value="1"/>
</dbReference>
<comment type="catalytic activity">
    <reaction evidence="6">
        <text>L-threonine + hydrogencarbonate + ATP = L-threonylcarbamoyladenylate + diphosphate + H2O</text>
        <dbReference type="Rhea" id="RHEA:36407"/>
        <dbReference type="ChEBI" id="CHEBI:15377"/>
        <dbReference type="ChEBI" id="CHEBI:17544"/>
        <dbReference type="ChEBI" id="CHEBI:30616"/>
        <dbReference type="ChEBI" id="CHEBI:33019"/>
        <dbReference type="ChEBI" id="CHEBI:57926"/>
        <dbReference type="ChEBI" id="CHEBI:73682"/>
        <dbReference type="EC" id="2.7.7.87"/>
    </reaction>
</comment>
<dbReference type="InterPro" id="IPR050156">
    <property type="entry name" value="TC-AMP_synthase_SUA5"/>
</dbReference>
<reference evidence="8 9" key="1">
    <citation type="journal article" date="2016" name="Nat. Commun.">
        <title>Thousands of microbial genomes shed light on interconnected biogeochemical processes in an aquifer system.</title>
        <authorList>
            <person name="Anantharaman K."/>
            <person name="Brown C.T."/>
            <person name="Hug L.A."/>
            <person name="Sharon I."/>
            <person name="Castelle C.J."/>
            <person name="Probst A.J."/>
            <person name="Thomas B.C."/>
            <person name="Singh A."/>
            <person name="Wilkins M.J."/>
            <person name="Karaoz U."/>
            <person name="Brodie E.L."/>
            <person name="Williams K.H."/>
            <person name="Hubbard S.S."/>
            <person name="Banfield J.F."/>
        </authorList>
    </citation>
    <scope>NUCLEOTIDE SEQUENCE [LARGE SCALE GENOMIC DNA]</scope>
</reference>
<dbReference type="GO" id="GO:0006450">
    <property type="term" value="P:regulation of translational fidelity"/>
    <property type="evidence" value="ECO:0007669"/>
    <property type="project" value="TreeGrafter"/>
</dbReference>
<feature type="domain" description="YrdC-like" evidence="7">
    <location>
        <begin position="3"/>
        <end position="190"/>
    </location>
</feature>
<dbReference type="AlphaFoldDB" id="A0A1F7TVL2"/>
<keyword evidence="4" id="KW-0963">Cytoplasm</keyword>
<dbReference type="EC" id="2.7.7.87" evidence="3"/>
<evidence type="ECO:0000256" key="6">
    <source>
        <dbReference type="ARBA" id="ARBA00048366"/>
    </source>
</evidence>
<protein>
    <recommendedName>
        <fullName evidence="3">L-threonylcarbamoyladenylate synthase</fullName>
        <ecNumber evidence="3">2.7.7.87</ecNumber>
    </recommendedName>
</protein>
<gene>
    <name evidence="8" type="ORF">A3C17_00100</name>
</gene>
<comment type="similarity">
    <text evidence="2">Belongs to the SUA5 family.</text>
</comment>
<proteinExistence type="inferred from homology"/>
<evidence type="ECO:0000256" key="1">
    <source>
        <dbReference type="ARBA" id="ARBA00004496"/>
    </source>
</evidence>
<dbReference type="PANTHER" id="PTHR17490:SF18">
    <property type="entry name" value="THREONYLCARBAMOYL-AMP SYNTHASE"/>
    <property type="match status" value="1"/>
</dbReference>
<dbReference type="STRING" id="1802389.A3C17_00100"/>
<dbReference type="NCBIfam" id="TIGR00057">
    <property type="entry name" value="L-threonylcarbamoyladenylate synthase"/>
    <property type="match status" value="1"/>
</dbReference>
<evidence type="ECO:0000256" key="3">
    <source>
        <dbReference type="ARBA" id="ARBA00012584"/>
    </source>
</evidence>
<keyword evidence="5" id="KW-0808">Transferase</keyword>
<evidence type="ECO:0000259" key="7">
    <source>
        <dbReference type="PROSITE" id="PS51163"/>
    </source>
</evidence>
<evidence type="ECO:0000256" key="5">
    <source>
        <dbReference type="ARBA" id="ARBA00022679"/>
    </source>
</evidence>
<dbReference type="Pfam" id="PF01300">
    <property type="entry name" value="Sua5_yciO_yrdC"/>
    <property type="match status" value="1"/>
</dbReference>
<evidence type="ECO:0000313" key="9">
    <source>
        <dbReference type="Proteomes" id="UP000177097"/>
    </source>
</evidence>
<dbReference type="EMBL" id="MGDX01000038">
    <property type="protein sequence ID" value="OGL70005.1"/>
    <property type="molecule type" value="Genomic_DNA"/>
</dbReference>
<comment type="caution">
    <text evidence="8">The sequence shown here is derived from an EMBL/GenBank/DDBJ whole genome shotgun (WGS) entry which is preliminary data.</text>
</comment>
<dbReference type="InterPro" id="IPR017945">
    <property type="entry name" value="DHBP_synth_RibB-like_a/b_dom"/>
</dbReference>